<comment type="caution">
    <text evidence="2">The sequence shown here is derived from an EMBL/GenBank/DDBJ whole genome shotgun (WGS) entry which is preliminary data.</text>
</comment>
<dbReference type="Proteomes" id="UP001465976">
    <property type="component" value="Unassembled WGS sequence"/>
</dbReference>
<keyword evidence="3" id="KW-1185">Reference proteome</keyword>
<gene>
    <name evidence="2" type="ORF">V5O48_011915</name>
</gene>
<accession>A0ABR3F480</accession>
<protein>
    <recommendedName>
        <fullName evidence="1">AAA-ATPase-like domain-containing protein</fullName>
    </recommendedName>
</protein>
<dbReference type="EMBL" id="JBAHYK010001003">
    <property type="protein sequence ID" value="KAL0570044.1"/>
    <property type="molecule type" value="Genomic_DNA"/>
</dbReference>
<proteinExistence type="predicted"/>
<evidence type="ECO:0000313" key="3">
    <source>
        <dbReference type="Proteomes" id="UP001465976"/>
    </source>
</evidence>
<sequence>MLENDLKFPTSQKELRSLNTTRPWAMRVYPAYNQGAVKMMLGELSSLATDFKTLVGLGHYRDKTAILNFTRERPCVFFRSPRGYGKTSIMVNHFYDFRLTSSFADSFYGTEAETLQGGVFYRRNNCFTLNFDFGQFNLEAPEFDLNNELNLVLEKVVEGYNLFAHEKSEEFDYRSPVAAETFGNIIEGMIRYGDLGSKAMVVCIDDYDRLYWDAVDLVSEQKRPEIERTMGDLLERIFFLKAISDIADEGRAHGLYGFSEKDVRGIGKKLDYRFHSLGLDTAADDFLKSEQARLQFAGSGHLGYSCDAVLEFFHDRLKDVAKDVVEEKAKRVPI</sequence>
<name>A0ABR3F480_9AGAR</name>
<evidence type="ECO:0000313" key="2">
    <source>
        <dbReference type="EMBL" id="KAL0570044.1"/>
    </source>
</evidence>
<feature type="domain" description="AAA-ATPase-like" evidence="1">
    <location>
        <begin position="51"/>
        <end position="216"/>
    </location>
</feature>
<organism evidence="2 3">
    <name type="scientific">Marasmius crinis-equi</name>
    <dbReference type="NCBI Taxonomy" id="585013"/>
    <lineage>
        <taxon>Eukaryota</taxon>
        <taxon>Fungi</taxon>
        <taxon>Dikarya</taxon>
        <taxon>Basidiomycota</taxon>
        <taxon>Agaricomycotina</taxon>
        <taxon>Agaricomycetes</taxon>
        <taxon>Agaricomycetidae</taxon>
        <taxon>Agaricales</taxon>
        <taxon>Marasmiineae</taxon>
        <taxon>Marasmiaceae</taxon>
        <taxon>Marasmius</taxon>
    </lineage>
</organism>
<reference evidence="2 3" key="1">
    <citation type="submission" date="2024-02" db="EMBL/GenBank/DDBJ databases">
        <title>A draft genome for the cacao thread blight pathogen Marasmius crinis-equi.</title>
        <authorList>
            <person name="Cohen S.P."/>
            <person name="Baruah I.K."/>
            <person name="Amoako-Attah I."/>
            <person name="Bukari Y."/>
            <person name="Meinhardt L.W."/>
            <person name="Bailey B.A."/>
        </authorList>
    </citation>
    <scope>NUCLEOTIDE SEQUENCE [LARGE SCALE GENOMIC DNA]</scope>
    <source>
        <strain evidence="2 3">GH-76</strain>
    </source>
</reference>
<dbReference type="Pfam" id="PF09820">
    <property type="entry name" value="AAA-ATPase_like"/>
    <property type="match status" value="1"/>
</dbReference>
<dbReference type="InterPro" id="IPR018631">
    <property type="entry name" value="AAA-ATPase-like_dom"/>
</dbReference>
<evidence type="ECO:0000259" key="1">
    <source>
        <dbReference type="Pfam" id="PF09820"/>
    </source>
</evidence>